<gene>
    <name evidence="1" type="ORF">K443DRAFT_115778</name>
</gene>
<proteinExistence type="predicted"/>
<protein>
    <submittedName>
        <fullName evidence="1">Uncharacterized protein</fullName>
    </submittedName>
</protein>
<dbReference type="Proteomes" id="UP000054477">
    <property type="component" value="Unassembled WGS sequence"/>
</dbReference>
<sequence>LHGQIGIPNIFGCPKLKNTQSCDIQRGYSSHGGWPLSSDHSLITGYRNSNWV</sequence>
<dbReference type="AlphaFoldDB" id="A0A0C9WSJ0"/>
<keyword evidence="2" id="KW-1185">Reference proteome</keyword>
<organism evidence="1 2">
    <name type="scientific">Laccaria amethystina LaAM-08-1</name>
    <dbReference type="NCBI Taxonomy" id="1095629"/>
    <lineage>
        <taxon>Eukaryota</taxon>
        <taxon>Fungi</taxon>
        <taxon>Dikarya</taxon>
        <taxon>Basidiomycota</taxon>
        <taxon>Agaricomycotina</taxon>
        <taxon>Agaricomycetes</taxon>
        <taxon>Agaricomycetidae</taxon>
        <taxon>Agaricales</taxon>
        <taxon>Agaricineae</taxon>
        <taxon>Hydnangiaceae</taxon>
        <taxon>Laccaria</taxon>
    </lineage>
</organism>
<dbReference type="OrthoDB" id="3079004at2759"/>
<dbReference type="EMBL" id="KN839072">
    <property type="protein sequence ID" value="KIJ90983.1"/>
    <property type="molecule type" value="Genomic_DNA"/>
</dbReference>
<reference evidence="1 2" key="1">
    <citation type="submission" date="2014-04" db="EMBL/GenBank/DDBJ databases">
        <authorList>
            <consortium name="DOE Joint Genome Institute"/>
            <person name="Kuo A."/>
            <person name="Kohler A."/>
            <person name="Nagy L.G."/>
            <person name="Floudas D."/>
            <person name="Copeland A."/>
            <person name="Barry K.W."/>
            <person name="Cichocki N."/>
            <person name="Veneault-Fourrey C."/>
            <person name="LaButti K."/>
            <person name="Lindquist E.A."/>
            <person name="Lipzen A."/>
            <person name="Lundell T."/>
            <person name="Morin E."/>
            <person name="Murat C."/>
            <person name="Sun H."/>
            <person name="Tunlid A."/>
            <person name="Henrissat B."/>
            <person name="Grigoriev I.V."/>
            <person name="Hibbett D.S."/>
            <person name="Martin F."/>
            <person name="Nordberg H.P."/>
            <person name="Cantor M.N."/>
            <person name="Hua S.X."/>
        </authorList>
    </citation>
    <scope>NUCLEOTIDE SEQUENCE [LARGE SCALE GENOMIC DNA]</scope>
    <source>
        <strain evidence="1 2">LaAM-08-1</strain>
    </source>
</reference>
<evidence type="ECO:0000313" key="2">
    <source>
        <dbReference type="Proteomes" id="UP000054477"/>
    </source>
</evidence>
<feature type="non-terminal residue" evidence="1">
    <location>
        <position position="1"/>
    </location>
</feature>
<accession>A0A0C9WSJ0</accession>
<evidence type="ECO:0000313" key="1">
    <source>
        <dbReference type="EMBL" id="KIJ90983.1"/>
    </source>
</evidence>
<reference evidence="2" key="2">
    <citation type="submission" date="2015-01" db="EMBL/GenBank/DDBJ databases">
        <title>Evolutionary Origins and Diversification of the Mycorrhizal Mutualists.</title>
        <authorList>
            <consortium name="DOE Joint Genome Institute"/>
            <consortium name="Mycorrhizal Genomics Consortium"/>
            <person name="Kohler A."/>
            <person name="Kuo A."/>
            <person name="Nagy L.G."/>
            <person name="Floudas D."/>
            <person name="Copeland A."/>
            <person name="Barry K.W."/>
            <person name="Cichocki N."/>
            <person name="Veneault-Fourrey C."/>
            <person name="LaButti K."/>
            <person name="Lindquist E.A."/>
            <person name="Lipzen A."/>
            <person name="Lundell T."/>
            <person name="Morin E."/>
            <person name="Murat C."/>
            <person name="Riley R."/>
            <person name="Ohm R."/>
            <person name="Sun H."/>
            <person name="Tunlid A."/>
            <person name="Henrissat B."/>
            <person name="Grigoriev I.V."/>
            <person name="Hibbett D.S."/>
            <person name="Martin F."/>
        </authorList>
    </citation>
    <scope>NUCLEOTIDE SEQUENCE [LARGE SCALE GENOMIC DNA]</scope>
    <source>
        <strain evidence="2">LaAM-08-1</strain>
    </source>
</reference>
<name>A0A0C9WSJ0_9AGAR</name>
<dbReference type="HOGENOM" id="CLU_3092981_0_0_1"/>